<keyword evidence="3" id="KW-0456">Lyase</keyword>
<dbReference type="AlphaFoldDB" id="A0A3S2WB40"/>
<keyword evidence="2" id="KW-0479">Metal-binding</keyword>
<dbReference type="GO" id="GO:0046872">
    <property type="term" value="F:metal ion binding"/>
    <property type="evidence" value="ECO:0007669"/>
    <property type="project" value="UniProtKB-KW"/>
</dbReference>
<keyword evidence="6" id="KW-1185">Reference proteome</keyword>
<evidence type="ECO:0000259" key="4">
    <source>
        <dbReference type="Pfam" id="PF03328"/>
    </source>
</evidence>
<accession>A0A3S2WB40</accession>
<proteinExistence type="inferred from homology"/>
<sequence length="253" mass="27272">MSIRNRAMAGEQVLGAMIFEFFSPGIPQLLSNAGCEYVLYDMEHTGIGLETLKEQVSYCRGLPITPMVRVPRGEYHFLARALDIGMQGVMIPMVESAEEAARIADATRYPPVGRRGAAFGFAHDDYSGGDPKDKMARANDEVTVIAQIETERGLANVDEIAAVVGIDVLWVGHFDLANFLGIPADFQNPIFLDAVQAVVAAARKAGKGLGFMPADAAWAREYKGYGFNMLAVGTDQGLLAQGVRSVLQSVEDA</sequence>
<evidence type="ECO:0000256" key="1">
    <source>
        <dbReference type="ARBA" id="ARBA00005568"/>
    </source>
</evidence>
<protein>
    <recommendedName>
        <fullName evidence="4">HpcH/HpaI aldolase/citrate lyase domain-containing protein</fullName>
    </recommendedName>
</protein>
<reference evidence="6" key="1">
    <citation type="submission" date="2019-01" db="EMBL/GenBank/DDBJ databases">
        <title>Gri0909 isolated from a small marine red alga.</title>
        <authorList>
            <person name="Kim J."/>
            <person name="Jeong S.E."/>
            <person name="Jeon C.O."/>
        </authorList>
    </citation>
    <scope>NUCLEOTIDE SEQUENCE [LARGE SCALE GENOMIC DNA]</scope>
    <source>
        <strain evidence="6">Gri0909</strain>
    </source>
</reference>
<evidence type="ECO:0000256" key="2">
    <source>
        <dbReference type="ARBA" id="ARBA00022723"/>
    </source>
</evidence>
<evidence type="ECO:0000313" key="6">
    <source>
        <dbReference type="Proteomes" id="UP000287447"/>
    </source>
</evidence>
<comment type="similarity">
    <text evidence="1">Belongs to the HpcH/HpaI aldolase family.</text>
</comment>
<organism evidence="5 6">
    <name type="scientific">Hwanghaeella grinnelliae</name>
    <dbReference type="NCBI Taxonomy" id="2500179"/>
    <lineage>
        <taxon>Bacteria</taxon>
        <taxon>Pseudomonadati</taxon>
        <taxon>Pseudomonadota</taxon>
        <taxon>Alphaproteobacteria</taxon>
        <taxon>Rhodospirillales</taxon>
        <taxon>Rhodospirillaceae</taxon>
        <taxon>Hwanghaeella</taxon>
    </lineage>
</organism>
<dbReference type="SUPFAM" id="SSF51621">
    <property type="entry name" value="Phosphoenolpyruvate/pyruvate domain"/>
    <property type="match status" value="1"/>
</dbReference>
<dbReference type="InterPro" id="IPR005000">
    <property type="entry name" value="Aldolase/citrate-lyase_domain"/>
</dbReference>
<dbReference type="PANTHER" id="PTHR30502:SF0">
    <property type="entry name" value="PHOSPHOENOLPYRUVATE CARBOXYLASE FAMILY PROTEIN"/>
    <property type="match status" value="1"/>
</dbReference>
<feature type="domain" description="HpcH/HpaI aldolase/citrate lyase" evidence="4">
    <location>
        <begin position="31"/>
        <end position="240"/>
    </location>
</feature>
<dbReference type="Pfam" id="PF03328">
    <property type="entry name" value="HpcH_HpaI"/>
    <property type="match status" value="1"/>
</dbReference>
<gene>
    <name evidence="5" type="ORF">EOI86_03385</name>
</gene>
<dbReference type="Proteomes" id="UP000287447">
    <property type="component" value="Unassembled WGS sequence"/>
</dbReference>
<dbReference type="GO" id="GO:0016832">
    <property type="term" value="F:aldehyde-lyase activity"/>
    <property type="evidence" value="ECO:0007669"/>
    <property type="project" value="TreeGrafter"/>
</dbReference>
<dbReference type="InterPro" id="IPR050251">
    <property type="entry name" value="HpcH-HpaI_aldolase"/>
</dbReference>
<evidence type="ECO:0000256" key="3">
    <source>
        <dbReference type="ARBA" id="ARBA00023239"/>
    </source>
</evidence>
<dbReference type="PANTHER" id="PTHR30502">
    <property type="entry name" value="2-KETO-3-DEOXY-L-RHAMNONATE ALDOLASE"/>
    <property type="match status" value="1"/>
</dbReference>
<dbReference type="EMBL" id="SADE01000001">
    <property type="protein sequence ID" value="RVU38345.1"/>
    <property type="molecule type" value="Genomic_DNA"/>
</dbReference>
<dbReference type="RefSeq" id="WP_127763717.1">
    <property type="nucleotide sequence ID" value="NZ_SADE01000001.1"/>
</dbReference>
<dbReference type="GO" id="GO:0005737">
    <property type="term" value="C:cytoplasm"/>
    <property type="evidence" value="ECO:0007669"/>
    <property type="project" value="TreeGrafter"/>
</dbReference>
<name>A0A3S2WB40_9PROT</name>
<dbReference type="Gene3D" id="3.20.20.60">
    <property type="entry name" value="Phosphoenolpyruvate-binding domains"/>
    <property type="match status" value="1"/>
</dbReference>
<dbReference type="InterPro" id="IPR015813">
    <property type="entry name" value="Pyrv/PenolPyrv_kinase-like_dom"/>
</dbReference>
<dbReference type="OrthoDB" id="9802624at2"/>
<comment type="caution">
    <text evidence="5">The sequence shown here is derived from an EMBL/GenBank/DDBJ whole genome shotgun (WGS) entry which is preliminary data.</text>
</comment>
<evidence type="ECO:0000313" key="5">
    <source>
        <dbReference type="EMBL" id="RVU38345.1"/>
    </source>
</evidence>
<dbReference type="InterPro" id="IPR040442">
    <property type="entry name" value="Pyrv_kinase-like_dom_sf"/>
</dbReference>